<evidence type="ECO:0000256" key="6">
    <source>
        <dbReference type="SAM" id="MobiDB-lite"/>
    </source>
</evidence>
<dbReference type="InterPro" id="IPR002171">
    <property type="entry name" value="Ribosomal_uL2"/>
</dbReference>
<comment type="subunit">
    <text evidence="5">Part of the 50S ribosomal subunit. Forms a bridge to the 30S subunit in the 70S ribosome.</text>
</comment>
<dbReference type="InterPro" id="IPR022666">
    <property type="entry name" value="Ribosomal_uL2_RNA-bd_dom"/>
</dbReference>
<evidence type="ECO:0000256" key="2">
    <source>
        <dbReference type="ARBA" id="ARBA00022980"/>
    </source>
</evidence>
<evidence type="ECO:0000259" key="8">
    <source>
        <dbReference type="SMART" id="SM01383"/>
    </source>
</evidence>
<dbReference type="InterPro" id="IPR008991">
    <property type="entry name" value="Translation_prot_SH3-like_sf"/>
</dbReference>
<dbReference type="InterPro" id="IPR022669">
    <property type="entry name" value="Ribosomal_uL2_C"/>
</dbReference>
<dbReference type="Pfam" id="PF00181">
    <property type="entry name" value="Ribosomal_L2_N"/>
    <property type="match status" value="1"/>
</dbReference>
<dbReference type="InterPro" id="IPR005880">
    <property type="entry name" value="Ribosomal_uL2_bac/org-type"/>
</dbReference>
<feature type="domain" description="Large ribosomal subunit protein uL2 C-terminal" evidence="7">
    <location>
        <begin position="123"/>
        <end position="252"/>
    </location>
</feature>
<dbReference type="NCBIfam" id="TIGR01171">
    <property type="entry name" value="rplB_bact"/>
    <property type="match status" value="1"/>
</dbReference>
<dbReference type="AlphaFoldDB" id="A0A0G0TRL3"/>
<name>A0A0G0TRL3_9BACT</name>
<evidence type="ECO:0000256" key="3">
    <source>
        <dbReference type="ARBA" id="ARBA00023274"/>
    </source>
</evidence>
<dbReference type="GO" id="GO:0003735">
    <property type="term" value="F:structural constituent of ribosome"/>
    <property type="evidence" value="ECO:0007669"/>
    <property type="project" value="InterPro"/>
</dbReference>
<dbReference type="PATRIC" id="fig|1618734.3.peg.183"/>
<comment type="caution">
    <text evidence="9">The sequence shown here is derived from an EMBL/GenBank/DDBJ whole genome shotgun (WGS) entry which is preliminary data.</text>
</comment>
<dbReference type="GO" id="GO:0015934">
    <property type="term" value="C:large ribosomal subunit"/>
    <property type="evidence" value="ECO:0007669"/>
    <property type="project" value="InterPro"/>
</dbReference>
<protein>
    <recommendedName>
        <fullName evidence="4 5">Large ribosomal subunit protein uL2</fullName>
    </recommendedName>
</protein>
<proteinExistence type="inferred from homology"/>
<accession>A0A0G0TRL3</accession>
<evidence type="ECO:0000256" key="4">
    <source>
        <dbReference type="ARBA" id="ARBA00035242"/>
    </source>
</evidence>
<dbReference type="PANTHER" id="PTHR13691:SF5">
    <property type="entry name" value="LARGE RIBOSOMAL SUBUNIT PROTEIN UL2M"/>
    <property type="match status" value="1"/>
</dbReference>
<dbReference type="SUPFAM" id="SSF50104">
    <property type="entry name" value="Translation proteins SH3-like domain"/>
    <property type="match status" value="1"/>
</dbReference>
<dbReference type="GO" id="GO:0002181">
    <property type="term" value="P:cytoplasmic translation"/>
    <property type="evidence" value="ECO:0007669"/>
    <property type="project" value="TreeGrafter"/>
</dbReference>
<feature type="region of interest" description="Disordered" evidence="6">
    <location>
        <begin position="220"/>
        <end position="265"/>
    </location>
</feature>
<keyword evidence="5" id="KW-0699">rRNA-binding</keyword>
<dbReference type="Gene3D" id="2.40.50.140">
    <property type="entry name" value="Nucleic acid-binding proteins"/>
    <property type="match status" value="1"/>
</dbReference>
<keyword evidence="3 5" id="KW-0687">Ribonucleoprotein</keyword>
<feature type="domain" description="Large ribosomal subunit protein uL2 RNA-binding" evidence="8">
    <location>
        <begin position="41"/>
        <end position="117"/>
    </location>
</feature>
<organism evidence="9 10">
    <name type="scientific">Candidatus Nomurabacteria bacterium GW2011_GWA2_40_9</name>
    <dbReference type="NCBI Taxonomy" id="1618734"/>
    <lineage>
        <taxon>Bacteria</taxon>
        <taxon>Candidatus Nomuraibacteriota</taxon>
    </lineage>
</organism>
<gene>
    <name evidence="5" type="primary">rplB</name>
    <name evidence="9" type="ORF">UU24_C0005G0032</name>
</gene>
<dbReference type="InterPro" id="IPR014722">
    <property type="entry name" value="Rib_uL2_dom2"/>
</dbReference>
<dbReference type="EMBL" id="LBZW01000005">
    <property type="protein sequence ID" value="KKR79614.1"/>
    <property type="molecule type" value="Genomic_DNA"/>
</dbReference>
<keyword evidence="5" id="KW-0694">RNA-binding</keyword>
<dbReference type="Gene3D" id="4.10.950.10">
    <property type="entry name" value="Ribosomal protein L2, domain 3"/>
    <property type="match status" value="1"/>
</dbReference>
<comment type="similarity">
    <text evidence="1 5">Belongs to the universal ribosomal protein uL2 family.</text>
</comment>
<dbReference type="SMART" id="SM01383">
    <property type="entry name" value="Ribosomal_L2"/>
    <property type="match status" value="1"/>
</dbReference>
<dbReference type="Gene3D" id="2.30.30.30">
    <property type="match status" value="1"/>
</dbReference>
<dbReference type="FunFam" id="4.10.950.10:FF:000001">
    <property type="entry name" value="50S ribosomal protein L2"/>
    <property type="match status" value="1"/>
</dbReference>
<dbReference type="PIRSF" id="PIRSF002158">
    <property type="entry name" value="Ribosomal_L2"/>
    <property type="match status" value="1"/>
</dbReference>
<dbReference type="SUPFAM" id="SSF50249">
    <property type="entry name" value="Nucleic acid-binding proteins"/>
    <property type="match status" value="1"/>
</dbReference>
<dbReference type="Proteomes" id="UP000034749">
    <property type="component" value="Unassembled WGS sequence"/>
</dbReference>
<dbReference type="GO" id="GO:0019843">
    <property type="term" value="F:rRNA binding"/>
    <property type="evidence" value="ECO:0007669"/>
    <property type="project" value="UniProtKB-UniRule"/>
</dbReference>
<dbReference type="SMART" id="SM01382">
    <property type="entry name" value="Ribosomal_L2_C"/>
    <property type="match status" value="1"/>
</dbReference>
<dbReference type="InterPro" id="IPR022671">
    <property type="entry name" value="Ribosomal_uL2_CS"/>
</dbReference>
<evidence type="ECO:0000256" key="5">
    <source>
        <dbReference type="HAMAP-Rule" id="MF_01320"/>
    </source>
</evidence>
<dbReference type="Pfam" id="PF03947">
    <property type="entry name" value="Ribosomal_L2_C"/>
    <property type="match status" value="1"/>
</dbReference>
<reference evidence="9 10" key="1">
    <citation type="journal article" date="2015" name="Nature">
        <title>rRNA introns, odd ribosomes, and small enigmatic genomes across a large radiation of phyla.</title>
        <authorList>
            <person name="Brown C.T."/>
            <person name="Hug L.A."/>
            <person name="Thomas B.C."/>
            <person name="Sharon I."/>
            <person name="Castelle C.J."/>
            <person name="Singh A."/>
            <person name="Wilkins M.J."/>
            <person name="Williams K.H."/>
            <person name="Banfield J.F."/>
        </authorList>
    </citation>
    <scope>NUCLEOTIDE SEQUENCE [LARGE SCALE GENOMIC DNA]</scope>
</reference>
<dbReference type="InterPro" id="IPR012340">
    <property type="entry name" value="NA-bd_OB-fold"/>
</dbReference>
<evidence type="ECO:0000313" key="9">
    <source>
        <dbReference type="EMBL" id="KKR79614.1"/>
    </source>
</evidence>
<dbReference type="PROSITE" id="PS00467">
    <property type="entry name" value="RIBOSOMAL_L2"/>
    <property type="match status" value="1"/>
</dbReference>
<evidence type="ECO:0000259" key="7">
    <source>
        <dbReference type="SMART" id="SM01382"/>
    </source>
</evidence>
<evidence type="ECO:0000313" key="10">
    <source>
        <dbReference type="Proteomes" id="UP000034749"/>
    </source>
</evidence>
<dbReference type="GO" id="GO:0016740">
    <property type="term" value="F:transferase activity"/>
    <property type="evidence" value="ECO:0007669"/>
    <property type="project" value="InterPro"/>
</dbReference>
<keyword evidence="2 5" id="KW-0689">Ribosomal protein</keyword>
<dbReference type="FunFam" id="2.30.30.30:FF:000001">
    <property type="entry name" value="50S ribosomal protein L2"/>
    <property type="match status" value="1"/>
</dbReference>
<sequence length="282" mass="31264">MKSYKPTSKSRRGMTNVTYRGVLTKSEPTKSLTHGFKRSVGRNNAGRITMRHKGGGHKRLFREIDFLYNKKEIPAKITSVEYDPNRGAFIGLAVYKDGEKRYVILPKSVVPGDTFIVSPNAPLMPSNRLPLKNIPVGTFVYNIELKPMGGAKVARGAGIFAQVVANADGQTNIKMPSTEVRKVNENCYACVGTVSNEERHLENYGKAGRSRWKGIRPRVRGSAMNPVDHPYGGGEGRQGRGTKRPKTMWGKVTGGRKTRSPKKYSNVFIVSRRKVGKNKKGN</sequence>
<dbReference type="InterPro" id="IPR014726">
    <property type="entry name" value="Ribosomal_uL2_dom3"/>
</dbReference>
<dbReference type="PANTHER" id="PTHR13691">
    <property type="entry name" value="RIBOSOMAL PROTEIN L2"/>
    <property type="match status" value="1"/>
</dbReference>
<dbReference type="HAMAP" id="MF_01320_B">
    <property type="entry name" value="Ribosomal_uL2_B"/>
    <property type="match status" value="1"/>
</dbReference>
<comment type="function">
    <text evidence="5">One of the primary rRNA binding proteins. Required for association of the 30S and 50S subunits to form the 70S ribosome, for tRNA binding and peptide bond formation. It has been suggested to have peptidyltransferase activity; this is somewhat controversial. Makes several contacts with the 16S rRNA in the 70S ribosome.</text>
</comment>
<evidence type="ECO:0000256" key="1">
    <source>
        <dbReference type="ARBA" id="ARBA00005636"/>
    </source>
</evidence>